<keyword evidence="3" id="KW-1185">Reference proteome</keyword>
<evidence type="ECO:0000256" key="1">
    <source>
        <dbReference type="SAM" id="SignalP"/>
    </source>
</evidence>
<evidence type="ECO:0000313" key="2">
    <source>
        <dbReference type="EMBL" id="WOE67659.1"/>
    </source>
</evidence>
<dbReference type="Gene3D" id="2.60.40.10">
    <property type="entry name" value="Immunoglobulins"/>
    <property type="match status" value="1"/>
</dbReference>
<sequence length="236" mass="26612">MNKFFILFLLVLSGNALASPDISVGTLYDYVPAEKTTLLKRIRNLGDETAFVQITLAEIVYGTDGVPKEQELPEEGVRQLVTSPSRLIIPAGGSQATRFIYMGERERERERYFRVRFVPVKPLGDEITELPPQQQINAGVSIMTGFGTILFVAPKETHYNTRIDRENGVLYVENRGNATVILDYLELCDKKETSCSQPEKLHLLPGVKKRLGNDATRTVRFELIEGKQSVFKEFKA</sequence>
<feature type="signal peptide" evidence="1">
    <location>
        <begin position="1"/>
        <end position="18"/>
    </location>
</feature>
<name>A0ABZ0FEP6_9GAMM</name>
<reference evidence="2 3" key="1">
    <citation type="submission" date="2023-10" db="EMBL/GenBank/DDBJ databases">
        <title>Genome analysis of psychrotrophic aerobic bacterium Aeromonas allosaccharophila BIM B-1809 isolated from infected fish.</title>
        <authorList>
            <person name="Leanovich S.I."/>
            <person name="Sidarenka A.V."/>
            <person name="Akhremchuk A.E."/>
            <person name="Sikolenko M.A."/>
            <person name="Valentovich L.N."/>
        </authorList>
    </citation>
    <scope>NUCLEOTIDE SEQUENCE [LARGE SCALE GENOMIC DNA]</scope>
    <source>
        <strain evidence="2 3">BIM B-1809</strain>
    </source>
</reference>
<dbReference type="InterPro" id="IPR008962">
    <property type="entry name" value="PapD-like_sf"/>
</dbReference>
<feature type="chain" id="PRO_5046409264" description="Pilus assembly protein" evidence="1">
    <location>
        <begin position="19"/>
        <end position="236"/>
    </location>
</feature>
<dbReference type="Proteomes" id="UP001302667">
    <property type="component" value="Chromosome"/>
</dbReference>
<proteinExistence type="predicted"/>
<protein>
    <recommendedName>
        <fullName evidence="4">Pilus assembly protein</fullName>
    </recommendedName>
</protein>
<dbReference type="InterPro" id="IPR013783">
    <property type="entry name" value="Ig-like_fold"/>
</dbReference>
<dbReference type="EMBL" id="CP136584">
    <property type="protein sequence ID" value="WOE67659.1"/>
    <property type="molecule type" value="Genomic_DNA"/>
</dbReference>
<dbReference type="RefSeq" id="WP_317103698.1">
    <property type="nucleotide sequence ID" value="NZ_CP136584.1"/>
</dbReference>
<dbReference type="SUPFAM" id="SSF49354">
    <property type="entry name" value="PapD-like"/>
    <property type="match status" value="1"/>
</dbReference>
<evidence type="ECO:0008006" key="4">
    <source>
        <dbReference type="Google" id="ProtNLM"/>
    </source>
</evidence>
<keyword evidence="1" id="KW-0732">Signal</keyword>
<organism evidence="2 3">
    <name type="scientific">Aeromonas allosaccharophila</name>
    <dbReference type="NCBI Taxonomy" id="656"/>
    <lineage>
        <taxon>Bacteria</taxon>
        <taxon>Pseudomonadati</taxon>
        <taxon>Pseudomonadota</taxon>
        <taxon>Gammaproteobacteria</taxon>
        <taxon>Aeromonadales</taxon>
        <taxon>Aeromonadaceae</taxon>
        <taxon>Aeromonas</taxon>
    </lineage>
</organism>
<accession>A0ABZ0FEP6</accession>
<gene>
    <name evidence="2" type="ORF">RY972_06220</name>
</gene>
<evidence type="ECO:0000313" key="3">
    <source>
        <dbReference type="Proteomes" id="UP001302667"/>
    </source>
</evidence>